<evidence type="ECO:0000313" key="3">
    <source>
        <dbReference type="Proteomes" id="UP000037136"/>
    </source>
</evidence>
<accession>A0A2A9PIN0</accession>
<feature type="compositionally biased region" description="Basic and acidic residues" evidence="1">
    <location>
        <begin position="313"/>
        <end position="324"/>
    </location>
</feature>
<keyword evidence="3" id="KW-1185">Reference proteome</keyword>
<evidence type="ECO:0000313" key="2">
    <source>
        <dbReference type="EMBL" id="PFH60676.1"/>
    </source>
</evidence>
<feature type="compositionally biased region" description="Basic and acidic residues" evidence="1">
    <location>
        <begin position="359"/>
        <end position="376"/>
    </location>
</feature>
<comment type="caution">
    <text evidence="2">The sequence shown here is derived from an EMBL/GenBank/DDBJ whole genome shotgun (WGS) entry which is preliminary data.</text>
</comment>
<proteinExistence type="predicted"/>
<feature type="compositionally biased region" description="Polar residues" evidence="1">
    <location>
        <begin position="244"/>
        <end position="258"/>
    </location>
</feature>
<evidence type="ECO:0008006" key="4">
    <source>
        <dbReference type="Google" id="ProtNLM"/>
    </source>
</evidence>
<evidence type="ECO:0000256" key="1">
    <source>
        <dbReference type="SAM" id="MobiDB-lite"/>
    </source>
</evidence>
<feature type="region of interest" description="Disordered" evidence="1">
    <location>
        <begin position="477"/>
        <end position="572"/>
    </location>
</feature>
<reference evidence="2 3" key="1">
    <citation type="journal article" date="2015" name="BMC Genomics">
        <title>Gene expression during zombie ant biting behavior reflects the complexity underlying fungal parasitic behavioral manipulation.</title>
        <authorList>
            <person name="de Bekker C."/>
            <person name="Ohm R.A."/>
            <person name="Loreto R.G."/>
            <person name="Sebastian A."/>
            <person name="Albert I."/>
            <person name="Merrow M."/>
            <person name="Brachmann A."/>
            <person name="Hughes D.P."/>
        </authorList>
    </citation>
    <scope>NUCLEOTIDE SEQUENCE [LARGE SCALE GENOMIC DNA]</scope>
    <source>
        <strain evidence="2 3">SC16a</strain>
    </source>
</reference>
<dbReference type="OrthoDB" id="1162399at2759"/>
<sequence length="572" mass="62628">MAAAVATYRQFLAAPSTSLLADEATLHYVTTTTTFSGATDIVKHLSALQRQVQKKKQDVLSSIDGGHVVALEVDTDLEFLTSGGVYLPGLDDNFLSDRAANLPIMHIVTLDGDGKILQIRQQWDQGSLLKQLEIIGKTGRNWPIKDGREQLSMIQTCLKSVGLVAPTPLGHNDVVVRARGSSANVLRDPHASLELFAPRELIESAKPSSVVSPYAGSRPRQRGFSEILGDEPEGEEADVHRNRSASPSKGGQGKNYQPSRIFEGQEHVEDEDEETSPSGTTGKKSHIRPDPRKYNHFDFVDGSDQQDQPKASAARERPKSKHDSQWSFDDFVTPQRPKPSKSYRRPDARGWDPESNNDEAEKPVGKARRDAEKNFELQDDGEFVPRQERPGAKPRGATHNEGLGLYKDSLLDAENTSPGPKRALGNITNFKDRTKDFDPHFAMTDDSPASESRRPQQVPEGRMKAVKMMDANWAAYDQSPAAQKENQPRPGQAKDNRINIAGDGMGARKSNGRGDGRGGDKEGIHIAGDGMGGKKGTNRNWLFGDDEADEAPKAPASRRGNASAAQKSFYGH</sequence>
<feature type="region of interest" description="Disordered" evidence="1">
    <location>
        <begin position="207"/>
        <end position="462"/>
    </location>
</feature>
<feature type="compositionally biased region" description="Basic and acidic residues" evidence="1">
    <location>
        <begin position="430"/>
        <end position="439"/>
    </location>
</feature>
<organism evidence="2 3">
    <name type="scientific">Ophiocordyceps unilateralis</name>
    <name type="common">Zombie-ant fungus</name>
    <name type="synonym">Torrubia unilateralis</name>
    <dbReference type="NCBI Taxonomy" id="268505"/>
    <lineage>
        <taxon>Eukaryota</taxon>
        <taxon>Fungi</taxon>
        <taxon>Dikarya</taxon>
        <taxon>Ascomycota</taxon>
        <taxon>Pezizomycotina</taxon>
        <taxon>Sordariomycetes</taxon>
        <taxon>Hypocreomycetidae</taxon>
        <taxon>Hypocreales</taxon>
        <taxon>Ophiocordycipitaceae</taxon>
        <taxon>Ophiocordyceps</taxon>
    </lineage>
</organism>
<dbReference type="Proteomes" id="UP000037136">
    <property type="component" value="Unassembled WGS sequence"/>
</dbReference>
<protein>
    <recommendedName>
        <fullName evidence="4">NTF2 domain-containing protein</fullName>
    </recommendedName>
</protein>
<gene>
    <name evidence="2" type="ORF">XA68_10546</name>
</gene>
<feature type="compositionally biased region" description="Basic and acidic residues" evidence="1">
    <location>
        <begin position="512"/>
        <end position="524"/>
    </location>
</feature>
<reference evidence="2 3" key="2">
    <citation type="journal article" date="2017" name="Sci. Rep.">
        <title>Ant-infecting Ophiocordyceps genomes reveal a high diversity of potential behavioral manipulation genes and a possible major role for enterotoxins.</title>
        <authorList>
            <person name="de Bekker C."/>
            <person name="Ohm R.A."/>
            <person name="Evans H.C."/>
            <person name="Brachmann A."/>
            <person name="Hughes D.P."/>
        </authorList>
    </citation>
    <scope>NUCLEOTIDE SEQUENCE [LARGE SCALE GENOMIC DNA]</scope>
    <source>
        <strain evidence="2 3">SC16a</strain>
    </source>
</reference>
<dbReference type="SUPFAM" id="SSF54427">
    <property type="entry name" value="NTF2-like"/>
    <property type="match status" value="1"/>
</dbReference>
<feature type="compositionally biased region" description="Basic and acidic residues" evidence="1">
    <location>
        <begin position="287"/>
        <end position="299"/>
    </location>
</feature>
<dbReference type="STRING" id="268505.A0A2A9PIN0"/>
<dbReference type="EMBL" id="LAZP02000114">
    <property type="protein sequence ID" value="PFH60676.1"/>
    <property type="molecule type" value="Genomic_DNA"/>
</dbReference>
<name>A0A2A9PIN0_OPHUN</name>
<dbReference type="AlphaFoldDB" id="A0A2A9PIN0"/>
<dbReference type="Gene3D" id="3.10.450.50">
    <property type="match status" value="1"/>
</dbReference>
<dbReference type="InterPro" id="IPR032710">
    <property type="entry name" value="NTF2-like_dom_sf"/>
</dbReference>